<dbReference type="RefSeq" id="XP_035668842.1">
    <property type="nucleotide sequence ID" value="XM_035812949.1"/>
</dbReference>
<dbReference type="AlphaFoldDB" id="A0A9J7MIT9"/>
<proteinExistence type="predicted"/>
<evidence type="ECO:0000313" key="2">
    <source>
        <dbReference type="Proteomes" id="UP000001554"/>
    </source>
</evidence>
<feature type="region of interest" description="Disordered" evidence="1">
    <location>
        <begin position="61"/>
        <end position="137"/>
    </location>
</feature>
<feature type="compositionally biased region" description="Polar residues" evidence="1">
    <location>
        <begin position="89"/>
        <end position="110"/>
    </location>
</feature>
<dbReference type="Proteomes" id="UP000001554">
    <property type="component" value="Chromosome 3"/>
</dbReference>
<keyword evidence="2" id="KW-1185">Reference proteome</keyword>
<dbReference type="OrthoDB" id="5984532at2759"/>
<feature type="compositionally biased region" description="Polar residues" evidence="1">
    <location>
        <begin position="61"/>
        <end position="71"/>
    </location>
</feature>
<organism evidence="2 4">
    <name type="scientific">Branchiostoma floridae</name>
    <name type="common">Florida lancelet</name>
    <name type="synonym">Amphioxus</name>
    <dbReference type="NCBI Taxonomy" id="7739"/>
    <lineage>
        <taxon>Eukaryota</taxon>
        <taxon>Metazoa</taxon>
        <taxon>Chordata</taxon>
        <taxon>Cephalochordata</taxon>
        <taxon>Leptocardii</taxon>
        <taxon>Amphioxiformes</taxon>
        <taxon>Branchiostomatidae</taxon>
        <taxon>Branchiostoma</taxon>
    </lineage>
</organism>
<dbReference type="GeneID" id="118411091"/>
<name>A0A9J7MIT9_BRAFL</name>
<protein>
    <submittedName>
        <fullName evidence="3">Uncharacterized protein LOC118410965</fullName>
    </submittedName>
    <submittedName>
        <fullName evidence="4">Uncharacterized protein LOC118411091</fullName>
    </submittedName>
</protein>
<evidence type="ECO:0000256" key="1">
    <source>
        <dbReference type="SAM" id="MobiDB-lite"/>
    </source>
</evidence>
<dbReference type="KEGG" id="bfo:118411091"/>
<reference evidence="3 4" key="2">
    <citation type="submission" date="2025-04" db="UniProtKB">
        <authorList>
            <consortium name="RefSeq"/>
        </authorList>
    </citation>
    <scope>IDENTIFICATION</scope>
    <source>
        <strain evidence="3 4">S238N-H82</strain>
        <tissue evidence="3 4">Testes</tissue>
    </source>
</reference>
<dbReference type="KEGG" id="bfo:118410965"/>
<evidence type="ECO:0000313" key="4">
    <source>
        <dbReference type="RefSeq" id="XP_035669017.1"/>
    </source>
</evidence>
<feature type="compositionally biased region" description="Low complexity" evidence="1">
    <location>
        <begin position="120"/>
        <end position="133"/>
    </location>
</feature>
<evidence type="ECO:0000313" key="3">
    <source>
        <dbReference type="RefSeq" id="XP_035668842.1"/>
    </source>
</evidence>
<gene>
    <name evidence="4" type="primary">LOC118411091</name>
    <name evidence="3" type="synonym">LOC118410965</name>
</gene>
<sequence length="259" mass="29363">MAGTNTKLWCIEVTEEQEMVIRALYGHNDWDLIEHPYPTLTNDSHGSGLAEGNLQVEQQDTAMAGNQSSSKRTGRKRKNQRELGDKDSQPTSGQAANSTVTATQVQSALQVGQAEDMTMSQSQPETTSSSSSSHDQPRSETECLDCFCDPCVTSRPQKWLGSGNPPGAGNSSLRRVFYKKYWKMLSDRCAWYDSRYVDKKTRMWQAYKNGLDQNNCWVPGRHSPDQQSVREIMPDCVLRQVRKLYPNPSHIPYMDHKFF</sequence>
<accession>A0A9J7MIT9</accession>
<dbReference type="RefSeq" id="XP_035669017.1">
    <property type="nucleotide sequence ID" value="XM_035813124.1"/>
</dbReference>
<reference evidence="2" key="1">
    <citation type="journal article" date="2020" name="Nat. Ecol. Evol.">
        <title>Deeply conserved synteny resolves early events in vertebrate evolution.</title>
        <authorList>
            <person name="Simakov O."/>
            <person name="Marletaz F."/>
            <person name="Yue J.X."/>
            <person name="O'Connell B."/>
            <person name="Jenkins J."/>
            <person name="Brandt A."/>
            <person name="Calef R."/>
            <person name="Tung C.H."/>
            <person name="Huang T.K."/>
            <person name="Schmutz J."/>
            <person name="Satoh N."/>
            <person name="Yu J.K."/>
            <person name="Putnam N.H."/>
            <person name="Green R.E."/>
            <person name="Rokhsar D.S."/>
        </authorList>
    </citation>
    <scope>NUCLEOTIDE SEQUENCE [LARGE SCALE GENOMIC DNA]</scope>
    <source>
        <strain evidence="2">S238N-H82</strain>
    </source>
</reference>